<protein>
    <submittedName>
        <fullName evidence="1">Uncharacterized protein</fullName>
    </submittedName>
</protein>
<keyword evidence="2" id="KW-1185">Reference proteome</keyword>
<comment type="caution">
    <text evidence="1">The sequence shown here is derived from an EMBL/GenBank/DDBJ whole genome shotgun (WGS) entry which is preliminary data.</text>
</comment>
<proteinExistence type="predicted"/>
<evidence type="ECO:0000313" key="2">
    <source>
        <dbReference type="Proteomes" id="UP001430953"/>
    </source>
</evidence>
<name>A0AAW2F8I8_9HYME</name>
<dbReference type="AlphaFoldDB" id="A0AAW2F8I8"/>
<organism evidence="1 2">
    <name type="scientific">Cardiocondyla obscurior</name>
    <dbReference type="NCBI Taxonomy" id="286306"/>
    <lineage>
        <taxon>Eukaryota</taxon>
        <taxon>Metazoa</taxon>
        <taxon>Ecdysozoa</taxon>
        <taxon>Arthropoda</taxon>
        <taxon>Hexapoda</taxon>
        <taxon>Insecta</taxon>
        <taxon>Pterygota</taxon>
        <taxon>Neoptera</taxon>
        <taxon>Endopterygota</taxon>
        <taxon>Hymenoptera</taxon>
        <taxon>Apocrita</taxon>
        <taxon>Aculeata</taxon>
        <taxon>Formicoidea</taxon>
        <taxon>Formicidae</taxon>
        <taxon>Myrmicinae</taxon>
        <taxon>Cardiocondyla</taxon>
    </lineage>
</organism>
<reference evidence="1 2" key="1">
    <citation type="submission" date="2023-03" db="EMBL/GenBank/DDBJ databases">
        <title>High recombination rates correlate with genetic variation in Cardiocondyla obscurior ants.</title>
        <authorList>
            <person name="Errbii M."/>
        </authorList>
    </citation>
    <scope>NUCLEOTIDE SEQUENCE [LARGE SCALE GENOMIC DNA]</scope>
    <source>
        <strain evidence="1">Alpha-2009</strain>
        <tissue evidence="1">Whole body</tissue>
    </source>
</reference>
<evidence type="ECO:0000313" key="1">
    <source>
        <dbReference type="EMBL" id="KAL0111203.1"/>
    </source>
</evidence>
<dbReference type="EMBL" id="JADYXP020000013">
    <property type="protein sequence ID" value="KAL0111203.1"/>
    <property type="molecule type" value="Genomic_DNA"/>
</dbReference>
<accession>A0AAW2F8I8</accession>
<sequence length="239" mass="26945">MQTKRHAGWQYVKDRFASFLAVKIILKPCLKDPRLKFVRRVRHGDKAEKETGMRDEERCGGNEIGVPLGGNNLFKAIRVARLSSRLVIALRFSRLPSRRSSLHLSGNNNRRVLFRLRRTQIDATVVDLESGSGELHFIIRGNEVYRVDCVIQRSTLSGSVVHAITLQLFFSRTRALVSSFSIRIVAWFLSSRPRVCSSPFPRSRRLAHLAKRLGPVIPHDLCLGEVTEVRGTGSVCTAS</sequence>
<gene>
    <name evidence="1" type="ORF">PUN28_012838</name>
</gene>
<dbReference type="Proteomes" id="UP001430953">
    <property type="component" value="Unassembled WGS sequence"/>
</dbReference>